<proteinExistence type="inferred from homology"/>
<accession>A0A9X4M366</accession>
<protein>
    <submittedName>
        <fullName evidence="4">LysR family transcriptional regulator</fullName>
    </submittedName>
</protein>
<dbReference type="Pfam" id="PF17853">
    <property type="entry name" value="GGDEF_2"/>
    <property type="match status" value="1"/>
</dbReference>
<organism evidence="4 5">
    <name type="scientific">Speluncibacter jeojiensis</name>
    <dbReference type="NCBI Taxonomy" id="2710754"/>
    <lineage>
        <taxon>Bacteria</taxon>
        <taxon>Bacillati</taxon>
        <taxon>Actinomycetota</taxon>
        <taxon>Actinomycetes</taxon>
        <taxon>Mycobacteriales</taxon>
        <taxon>Speluncibacteraceae</taxon>
        <taxon>Speluncibacter</taxon>
    </lineage>
</organism>
<evidence type="ECO:0000259" key="3">
    <source>
        <dbReference type="Pfam" id="PF17853"/>
    </source>
</evidence>
<dbReference type="InterPro" id="IPR025736">
    <property type="entry name" value="PucR_C-HTH_dom"/>
</dbReference>
<comment type="caution">
    <text evidence="4">The sequence shown here is derived from an EMBL/GenBank/DDBJ whole genome shotgun (WGS) entry which is preliminary data.</text>
</comment>
<feature type="domain" description="CdaR GGDEF-like" evidence="3">
    <location>
        <begin position="139"/>
        <end position="255"/>
    </location>
</feature>
<keyword evidence="5" id="KW-1185">Reference proteome</keyword>
<gene>
    <name evidence="4" type="ORF">NVS88_21855</name>
</gene>
<reference evidence="4" key="1">
    <citation type="submission" date="2022-08" db="EMBL/GenBank/DDBJ databases">
        <title>Genome analysis of Corynebacteriales strain.</title>
        <authorList>
            <person name="Lee S.D."/>
        </authorList>
    </citation>
    <scope>NUCLEOTIDE SEQUENCE</scope>
    <source>
        <strain evidence="4">D3-21</strain>
    </source>
</reference>
<evidence type="ECO:0000256" key="1">
    <source>
        <dbReference type="ARBA" id="ARBA00006754"/>
    </source>
</evidence>
<dbReference type="Pfam" id="PF13556">
    <property type="entry name" value="HTH_30"/>
    <property type="match status" value="1"/>
</dbReference>
<dbReference type="Proteomes" id="UP001152755">
    <property type="component" value="Unassembled WGS sequence"/>
</dbReference>
<dbReference type="InterPro" id="IPR051448">
    <property type="entry name" value="CdaR-like_regulators"/>
</dbReference>
<evidence type="ECO:0000313" key="5">
    <source>
        <dbReference type="Proteomes" id="UP001152755"/>
    </source>
</evidence>
<dbReference type="PANTHER" id="PTHR33744">
    <property type="entry name" value="CARBOHYDRATE DIACID REGULATOR"/>
    <property type="match status" value="1"/>
</dbReference>
<comment type="similarity">
    <text evidence="1">Belongs to the CdaR family.</text>
</comment>
<sequence length="396" mass="41069">MDRLLVKLSGLDAGAEAAVRIIAAFDRLVERQVPVGALTRATAALAQCAAGIGRPDDPVVRFAPNGDRLDDEYPDVWQPRRCGDGVTVWLERPGIPNELDDLILERFALAACALTPSRDGLQPRDIADPALTEVLISGSHSAEDRARAIRLLGLDPYRPVRVVAVATTSGDNADLAARALVSRVRSAVAGRARVAPIGSLAAAILQPRSDPSMVVSDLGGAPGTAAAPHTLAGVGSAVPPHLARQSWLQGKLALRFAAAGTVSAVIDHDQLGAVALLADVPPDRLAANPDVVALAALTTTDGGRIELEAVGALCRAGSLRQAAASLHMHHSTVAARIARAELKLGWSFADPSDVLRASIALHALQLLRSSADDGAFPVTAVVSGFGEATAVRRHLA</sequence>
<dbReference type="RefSeq" id="WP_277831911.1">
    <property type="nucleotide sequence ID" value="NZ_JAAIVF010000002.1"/>
</dbReference>
<dbReference type="Gene3D" id="1.10.10.2840">
    <property type="entry name" value="PucR C-terminal helix-turn-helix domain"/>
    <property type="match status" value="1"/>
</dbReference>
<dbReference type="PANTHER" id="PTHR33744:SF7">
    <property type="entry name" value="PUCR FAMILY TRANSCRIPTIONAL REGULATOR"/>
    <property type="match status" value="1"/>
</dbReference>
<evidence type="ECO:0000313" key="4">
    <source>
        <dbReference type="EMBL" id="MDG3017205.1"/>
    </source>
</evidence>
<name>A0A9X4M366_9ACTN</name>
<dbReference type="InterPro" id="IPR042070">
    <property type="entry name" value="PucR_C-HTH_sf"/>
</dbReference>
<feature type="domain" description="PucR C-terminal helix-turn-helix" evidence="2">
    <location>
        <begin position="316"/>
        <end position="363"/>
    </location>
</feature>
<dbReference type="EMBL" id="JANRHA010000028">
    <property type="protein sequence ID" value="MDG3017205.1"/>
    <property type="molecule type" value="Genomic_DNA"/>
</dbReference>
<dbReference type="InterPro" id="IPR041522">
    <property type="entry name" value="CdaR_GGDEF"/>
</dbReference>
<dbReference type="AlphaFoldDB" id="A0A9X4M366"/>
<evidence type="ECO:0000259" key="2">
    <source>
        <dbReference type="Pfam" id="PF13556"/>
    </source>
</evidence>